<dbReference type="AlphaFoldDB" id="A0A0C3S7E1"/>
<proteinExistence type="predicted"/>
<protein>
    <recommendedName>
        <fullName evidence="3">BTB domain-containing protein</fullName>
    </recommendedName>
</protein>
<dbReference type="EMBL" id="KN840566">
    <property type="protein sequence ID" value="KIP04655.1"/>
    <property type="molecule type" value="Genomic_DNA"/>
</dbReference>
<dbReference type="HOGENOM" id="CLU_051530_2_0_1"/>
<feature type="non-terminal residue" evidence="1">
    <location>
        <position position="266"/>
    </location>
</feature>
<name>A0A0C3S7E1_PHLG1</name>
<evidence type="ECO:0000313" key="2">
    <source>
        <dbReference type="Proteomes" id="UP000053257"/>
    </source>
</evidence>
<dbReference type="STRING" id="745531.A0A0C3S7E1"/>
<reference evidence="1 2" key="1">
    <citation type="journal article" date="2014" name="PLoS Genet.">
        <title>Analysis of the Phlebiopsis gigantea genome, transcriptome and secretome provides insight into its pioneer colonization strategies of wood.</title>
        <authorList>
            <person name="Hori C."/>
            <person name="Ishida T."/>
            <person name="Igarashi K."/>
            <person name="Samejima M."/>
            <person name="Suzuki H."/>
            <person name="Master E."/>
            <person name="Ferreira P."/>
            <person name="Ruiz-Duenas F.J."/>
            <person name="Held B."/>
            <person name="Canessa P."/>
            <person name="Larrondo L.F."/>
            <person name="Schmoll M."/>
            <person name="Druzhinina I.S."/>
            <person name="Kubicek C.P."/>
            <person name="Gaskell J.A."/>
            <person name="Kersten P."/>
            <person name="St John F."/>
            <person name="Glasner J."/>
            <person name="Sabat G."/>
            <person name="Splinter BonDurant S."/>
            <person name="Syed K."/>
            <person name="Yadav J."/>
            <person name="Mgbeahuruike A.C."/>
            <person name="Kovalchuk A."/>
            <person name="Asiegbu F.O."/>
            <person name="Lackner G."/>
            <person name="Hoffmeister D."/>
            <person name="Rencoret J."/>
            <person name="Gutierrez A."/>
            <person name="Sun H."/>
            <person name="Lindquist E."/>
            <person name="Barry K."/>
            <person name="Riley R."/>
            <person name="Grigoriev I.V."/>
            <person name="Henrissat B."/>
            <person name="Kues U."/>
            <person name="Berka R.M."/>
            <person name="Martinez A.T."/>
            <person name="Covert S.F."/>
            <person name="Blanchette R.A."/>
            <person name="Cullen D."/>
        </authorList>
    </citation>
    <scope>NUCLEOTIDE SEQUENCE [LARGE SCALE GENOMIC DNA]</scope>
    <source>
        <strain evidence="1 2">11061_1 CR5-6</strain>
    </source>
</reference>
<organism evidence="1 2">
    <name type="scientific">Phlebiopsis gigantea (strain 11061_1 CR5-6)</name>
    <name type="common">White-rot fungus</name>
    <name type="synonym">Peniophora gigantea</name>
    <dbReference type="NCBI Taxonomy" id="745531"/>
    <lineage>
        <taxon>Eukaryota</taxon>
        <taxon>Fungi</taxon>
        <taxon>Dikarya</taxon>
        <taxon>Basidiomycota</taxon>
        <taxon>Agaricomycotina</taxon>
        <taxon>Agaricomycetes</taxon>
        <taxon>Polyporales</taxon>
        <taxon>Phanerochaetaceae</taxon>
        <taxon>Phlebiopsis</taxon>
    </lineage>
</organism>
<dbReference type="OrthoDB" id="3265815at2759"/>
<gene>
    <name evidence="1" type="ORF">PHLGIDRAFT_59034</name>
</gene>
<evidence type="ECO:0000313" key="1">
    <source>
        <dbReference type="EMBL" id="KIP04655.1"/>
    </source>
</evidence>
<dbReference type="Proteomes" id="UP000053257">
    <property type="component" value="Unassembled WGS sequence"/>
</dbReference>
<accession>A0A0C3S7E1</accession>
<feature type="non-terminal residue" evidence="1">
    <location>
        <position position="1"/>
    </location>
</feature>
<keyword evidence="2" id="KW-1185">Reference proteome</keyword>
<evidence type="ECO:0008006" key="3">
    <source>
        <dbReference type="Google" id="ProtNLM"/>
    </source>
</evidence>
<sequence length="266" mass="29812">SQSSTFYPHAGFDKDAPDTILLTMDQVLFYVHRHRLLSASNNAFSSLLRATKAIHFEPPQVISVSEDEATLCAVLSIAYGHPARYESTSFDSLRACVTSLRRFGFPTQDILSPKSPFAERLLAHAPIRAIDLYLLAAENDAESLAVAASGYLLSFPMPRLTDDQVARVNGRYLLRLFTLQTNRKLELRKLVLTPPPVHVLCEPRTQKALSTLWVRATGQLAWEIDPDIPIARLRALMTTNSDSLECQACRDILERHVEAILRAWTL</sequence>